<dbReference type="CDD" id="cd04301">
    <property type="entry name" value="NAT_SF"/>
    <property type="match status" value="1"/>
</dbReference>
<dbReference type="SUPFAM" id="SSF55729">
    <property type="entry name" value="Acyl-CoA N-acyltransferases (Nat)"/>
    <property type="match status" value="1"/>
</dbReference>
<dbReference type="EMBL" id="VCYH01000016">
    <property type="protein sequence ID" value="MDN7026151.1"/>
    <property type="molecule type" value="Genomic_DNA"/>
</dbReference>
<dbReference type="Proteomes" id="UP001168338">
    <property type="component" value="Unassembled WGS sequence"/>
</dbReference>
<accession>A0ABT8MDZ1</accession>
<feature type="domain" description="N-acetyltransferase" evidence="1">
    <location>
        <begin position="6"/>
        <end position="162"/>
    </location>
</feature>
<gene>
    <name evidence="2" type="ORF">FGU65_14900</name>
</gene>
<protein>
    <submittedName>
        <fullName evidence="2">GNAT family N-acetyltransferase</fullName>
    </submittedName>
</protein>
<name>A0ABT8MDZ1_9EURY</name>
<dbReference type="Gene3D" id="3.40.630.30">
    <property type="match status" value="1"/>
</dbReference>
<evidence type="ECO:0000313" key="3">
    <source>
        <dbReference type="Proteomes" id="UP001168338"/>
    </source>
</evidence>
<dbReference type="InterPro" id="IPR016181">
    <property type="entry name" value="Acyl_CoA_acyltransferase"/>
</dbReference>
<dbReference type="InterPro" id="IPR000182">
    <property type="entry name" value="GNAT_dom"/>
</dbReference>
<keyword evidence="3" id="KW-1185">Reference proteome</keyword>
<proteinExistence type="predicted"/>
<organism evidence="2 3">
    <name type="scientific">Methanoculleus frigidifontis</name>
    <dbReference type="NCBI Taxonomy" id="2584085"/>
    <lineage>
        <taxon>Archaea</taxon>
        <taxon>Methanobacteriati</taxon>
        <taxon>Methanobacteriota</taxon>
        <taxon>Stenosarchaea group</taxon>
        <taxon>Methanomicrobia</taxon>
        <taxon>Methanomicrobiales</taxon>
        <taxon>Methanomicrobiaceae</taxon>
        <taxon>Methanoculleus</taxon>
    </lineage>
</organism>
<dbReference type="Pfam" id="PF00583">
    <property type="entry name" value="Acetyltransf_1"/>
    <property type="match status" value="1"/>
</dbReference>
<evidence type="ECO:0000313" key="2">
    <source>
        <dbReference type="EMBL" id="MDN7026151.1"/>
    </source>
</evidence>
<reference evidence="2" key="1">
    <citation type="submission" date="2019-05" db="EMBL/GenBank/DDBJ databases">
        <title>Methanoculleus sp. FWC-SCC1, a methanogenic archaeon isolated from deep marine cold seep.</title>
        <authorList>
            <person name="Chen Y.-W."/>
            <person name="Chen S.-C."/>
            <person name="Teng N.-H."/>
            <person name="Lai M.-C."/>
        </authorList>
    </citation>
    <scope>NUCLEOTIDE SEQUENCE</scope>
    <source>
        <strain evidence="2">FWC-SCC1</strain>
    </source>
</reference>
<sequence length="261" mass="29570">MCARKKELVKMPPRIVDVTAQNIDECPPTCFLNPKNEGYNIKREWLKGRFSEGLKVKVLYDETDGKIHGFIEYVPGEYAWRAVDAEGYLFIHCIGVSPNSYKQKGYGSDLIRECIKDADGKLGVAVVASDGPFMATRNLFLKNGFAITEEDGKDQLLVKPLKEGLLPKFRDYREQLGNYQGWQIVYSNQCPWVARFISELDPTIVDRLELTLTQFETAEQAQNAPSIYAVFNLIHDGTALADRYISQTRLKNILKKHAAIA</sequence>
<evidence type="ECO:0000259" key="1">
    <source>
        <dbReference type="PROSITE" id="PS51186"/>
    </source>
</evidence>
<comment type="caution">
    <text evidence="2">The sequence shown here is derived from an EMBL/GenBank/DDBJ whole genome shotgun (WGS) entry which is preliminary data.</text>
</comment>
<dbReference type="PROSITE" id="PS51186">
    <property type="entry name" value="GNAT"/>
    <property type="match status" value="1"/>
</dbReference>